<dbReference type="Proteomes" id="UP000600449">
    <property type="component" value="Unassembled WGS sequence"/>
</dbReference>
<dbReference type="Gene3D" id="3.30.559.10">
    <property type="entry name" value="Chloramphenicol acetyltransferase-like domain"/>
    <property type="match status" value="2"/>
</dbReference>
<proteinExistence type="predicted"/>
<dbReference type="InterPro" id="IPR009081">
    <property type="entry name" value="PP-bd_ACP"/>
</dbReference>
<dbReference type="PROSITE" id="PS00455">
    <property type="entry name" value="AMP_BINDING"/>
    <property type="match status" value="1"/>
</dbReference>
<name>A0A917QG54_9HYPH</name>
<dbReference type="Gene3D" id="3.40.50.12780">
    <property type="entry name" value="N-terminal domain of ligase-like"/>
    <property type="match status" value="1"/>
</dbReference>
<dbReference type="EMBL" id="BMMF01000013">
    <property type="protein sequence ID" value="GGK48916.1"/>
    <property type="molecule type" value="Genomic_DNA"/>
</dbReference>
<evidence type="ECO:0000313" key="6">
    <source>
        <dbReference type="EMBL" id="GGK48916.1"/>
    </source>
</evidence>
<dbReference type="PROSITE" id="PS50075">
    <property type="entry name" value="CARRIER"/>
    <property type="match status" value="1"/>
</dbReference>
<evidence type="ECO:0000313" key="7">
    <source>
        <dbReference type="Proteomes" id="UP000600449"/>
    </source>
</evidence>
<dbReference type="InterPro" id="IPR023213">
    <property type="entry name" value="CAT-like_dom_sf"/>
</dbReference>
<evidence type="ECO:0000256" key="2">
    <source>
        <dbReference type="ARBA" id="ARBA00022450"/>
    </source>
</evidence>
<dbReference type="Pfam" id="PF00668">
    <property type="entry name" value="Condensation"/>
    <property type="match status" value="2"/>
</dbReference>
<organism evidence="6 7">
    <name type="scientific">Salinarimonas ramus</name>
    <dbReference type="NCBI Taxonomy" id="690164"/>
    <lineage>
        <taxon>Bacteria</taxon>
        <taxon>Pseudomonadati</taxon>
        <taxon>Pseudomonadota</taxon>
        <taxon>Alphaproteobacteria</taxon>
        <taxon>Hyphomicrobiales</taxon>
        <taxon>Salinarimonadaceae</taxon>
        <taxon>Salinarimonas</taxon>
    </lineage>
</organism>
<evidence type="ECO:0000256" key="3">
    <source>
        <dbReference type="ARBA" id="ARBA00022553"/>
    </source>
</evidence>
<dbReference type="Gene3D" id="1.10.1200.10">
    <property type="entry name" value="ACP-like"/>
    <property type="match status" value="1"/>
</dbReference>
<comment type="cofactor">
    <cofactor evidence="1">
        <name>pantetheine 4'-phosphate</name>
        <dbReference type="ChEBI" id="CHEBI:47942"/>
    </cofactor>
</comment>
<comment type="caution">
    <text evidence="6">The sequence shown here is derived from an EMBL/GenBank/DDBJ whole genome shotgun (WGS) entry which is preliminary data.</text>
</comment>
<keyword evidence="7" id="KW-1185">Reference proteome</keyword>
<dbReference type="InterPro" id="IPR000873">
    <property type="entry name" value="AMP-dep_synth/lig_dom"/>
</dbReference>
<dbReference type="InterPro" id="IPR036736">
    <property type="entry name" value="ACP-like_sf"/>
</dbReference>
<gene>
    <name evidence="6" type="ORF">GCM10011322_39950</name>
</gene>
<dbReference type="InterPro" id="IPR001242">
    <property type="entry name" value="Condensation_dom"/>
</dbReference>
<sequence length="1418" mass="151642">MTTSEAAGPVEDAAGFRLSPQQERLFRRYPEGAVPRLTLVRRLESGADTGVLAERWARCVADLEILRTACRVPAWSRMPQQVIDDVVAAPLPVEEIDADALDADALSARIDAIAQEPCDPTRTPSVEARVLRTPQGAWLVLSGGAHLLDGDGLRLLSSWLSAETAPAEALQYADVAEWAASLPEEPDAAAHIAFWRTRAAELGDAPLAFPELASRNGTRRHVIEIDWPACWSARAPSPAAIVTLASLFASRCAGGEDAFVALRRDGRDIEDLRAVVGPLARWLPLRLDRGRADGFAAWERAAEDEIRRVTERQHLWEAGLGDAPAPRLAIGVEIVPEPADARIIRLDPEPDAPTLVLRIEPQTRRLLVLAATDAFDVAAARRLGRMFAALAAAAAADREAPVDALDWLDAESRAEFVALGDGPAGEAPADLLPQRIAAQVARDGGAPAIVQGETTLSYADLWRRAGLVASAIPAPAGADERPVAVRLPRGPDALCAMIGAWRAGRPYTPFDPALPEARLSQMRRAADPVHEIAAIEGAAADVPERAPGDLAYLLFTSGSTGTPKAVCVTHAGLAASTAIRTRHYGADPARFLVVSPLGFDSSVAGLYWTLATGGTVVLPTDAEAEDAGALARLVREHRVTHTLMLPGLYDAVLEAAAPGDLDSLAVVVVAGEACPAALVERHRALLPHARLENEYGPTEATVWCSAARLDREPGTRVSIGRAVPGMTVRVVDRALRPLPPGVPGEIVIAGPGLARGYAGRPAETAQRFLPDPDASTPGARLYRVGDRGMLTGDGRILYQGRTDNQVKVRGHRIELEEIEARLLAEPTIRAAAATVRDGRLVAYVVPRDGEAARYEAAVAALPAWMRPHAFVTLDALPRGRTGKLDRAALPDPVEASRQTRSRPPRDALEARVAAIWSELLKCGEVGIDDDFFRLGGDSLLALRAATRMRQAGIDASPRMLLKHPTIAALLDAAPRIAVQSPAAPDESAPVVEAAPLTPLQAWLVERAGGIPARYDQTLRVAAREPLDLALLERAFAEVVSRHEALRLRFEETPEGWRQRPGPAIVEPPLLYDLARVPQAARAGIEAGAWERLHAGLDPAAGRHARLALVRRGADMPDLLLAVAHHLVMDAASWRIVMEDLDFAYRALRENRPIAWPASAGSFTTYAARIRDLAPDRLGEPFWAEQDAIAVPALPRDGTDAANREGDVADHVASLSPEQTESLARRAPGALSSGLDAILTATLAETLAGFTGSDTIRVDREHHGRADAVAGVSTESTVGWFTTIHPVVLRVPGSPGPARLRALLDQIERVPDDGFGYGLRSTPTTSGEVLFNFLGRTDETTAPDALFTVEDGPTGRERDPAIPRRCLLEIDAEIVTGRLRLHWRYPAGAYDAGTIARLASDHVARLAALADTLGAEEGS</sequence>
<dbReference type="SUPFAM" id="SSF56801">
    <property type="entry name" value="Acetyl-CoA synthetase-like"/>
    <property type="match status" value="1"/>
</dbReference>
<dbReference type="FunFam" id="1.10.1200.10:FF:000005">
    <property type="entry name" value="Nonribosomal peptide synthetase 1"/>
    <property type="match status" value="1"/>
</dbReference>
<dbReference type="InterPro" id="IPR006162">
    <property type="entry name" value="Ppantetheine_attach_site"/>
</dbReference>
<feature type="region of interest" description="Disordered" evidence="4">
    <location>
        <begin position="882"/>
        <end position="905"/>
    </location>
</feature>
<keyword evidence="2" id="KW-0596">Phosphopantetheine</keyword>
<dbReference type="InterPro" id="IPR020845">
    <property type="entry name" value="AMP-binding_CS"/>
</dbReference>
<dbReference type="Gene3D" id="3.30.300.30">
    <property type="match status" value="1"/>
</dbReference>
<protein>
    <recommendedName>
        <fullName evidence="5">Carrier domain-containing protein</fullName>
    </recommendedName>
</protein>
<feature type="domain" description="Carrier" evidence="5">
    <location>
        <begin position="903"/>
        <end position="977"/>
    </location>
</feature>
<dbReference type="Pfam" id="PF00550">
    <property type="entry name" value="PP-binding"/>
    <property type="match status" value="1"/>
</dbReference>
<dbReference type="GO" id="GO:0043041">
    <property type="term" value="P:amino acid activation for nonribosomal peptide biosynthetic process"/>
    <property type="evidence" value="ECO:0007669"/>
    <property type="project" value="TreeGrafter"/>
</dbReference>
<dbReference type="GO" id="GO:0005737">
    <property type="term" value="C:cytoplasm"/>
    <property type="evidence" value="ECO:0007669"/>
    <property type="project" value="TreeGrafter"/>
</dbReference>
<accession>A0A917QG54</accession>
<dbReference type="Pfam" id="PF13193">
    <property type="entry name" value="AMP-binding_C"/>
    <property type="match status" value="1"/>
</dbReference>
<dbReference type="Gene3D" id="3.30.559.30">
    <property type="entry name" value="Nonribosomal peptide synthetase, condensation domain"/>
    <property type="match status" value="2"/>
</dbReference>
<dbReference type="InterPro" id="IPR042099">
    <property type="entry name" value="ANL_N_sf"/>
</dbReference>
<reference evidence="6 7" key="1">
    <citation type="journal article" date="2014" name="Int. J. Syst. Evol. Microbiol.">
        <title>Complete genome sequence of Corynebacterium casei LMG S-19264T (=DSM 44701T), isolated from a smear-ripened cheese.</title>
        <authorList>
            <consortium name="US DOE Joint Genome Institute (JGI-PGF)"/>
            <person name="Walter F."/>
            <person name="Albersmeier A."/>
            <person name="Kalinowski J."/>
            <person name="Ruckert C."/>
        </authorList>
    </citation>
    <scope>NUCLEOTIDE SEQUENCE [LARGE SCALE GENOMIC DNA]</scope>
    <source>
        <strain evidence="6 7">CGMCC 1.9161</strain>
    </source>
</reference>
<dbReference type="PANTHER" id="PTHR45527">
    <property type="entry name" value="NONRIBOSOMAL PEPTIDE SYNTHETASE"/>
    <property type="match status" value="1"/>
</dbReference>
<dbReference type="Pfam" id="PF00501">
    <property type="entry name" value="AMP-binding"/>
    <property type="match status" value="2"/>
</dbReference>
<evidence type="ECO:0000256" key="4">
    <source>
        <dbReference type="SAM" id="MobiDB-lite"/>
    </source>
</evidence>
<keyword evidence="3" id="KW-0597">Phosphoprotein</keyword>
<dbReference type="GO" id="GO:0044550">
    <property type="term" value="P:secondary metabolite biosynthetic process"/>
    <property type="evidence" value="ECO:0007669"/>
    <property type="project" value="TreeGrafter"/>
</dbReference>
<dbReference type="GO" id="GO:0003824">
    <property type="term" value="F:catalytic activity"/>
    <property type="evidence" value="ECO:0007669"/>
    <property type="project" value="InterPro"/>
</dbReference>
<dbReference type="SUPFAM" id="SSF47336">
    <property type="entry name" value="ACP-like"/>
    <property type="match status" value="1"/>
</dbReference>
<dbReference type="PROSITE" id="PS00012">
    <property type="entry name" value="PHOSPHOPANTETHEINE"/>
    <property type="match status" value="1"/>
</dbReference>
<dbReference type="InterPro" id="IPR045851">
    <property type="entry name" value="AMP-bd_C_sf"/>
</dbReference>
<dbReference type="CDD" id="cd05930">
    <property type="entry name" value="A_NRPS"/>
    <property type="match status" value="1"/>
</dbReference>
<dbReference type="SUPFAM" id="SSF52777">
    <property type="entry name" value="CoA-dependent acyltransferases"/>
    <property type="match status" value="4"/>
</dbReference>
<dbReference type="PANTHER" id="PTHR45527:SF1">
    <property type="entry name" value="FATTY ACID SYNTHASE"/>
    <property type="match status" value="1"/>
</dbReference>
<evidence type="ECO:0000256" key="1">
    <source>
        <dbReference type="ARBA" id="ARBA00001957"/>
    </source>
</evidence>
<dbReference type="GO" id="GO:0031177">
    <property type="term" value="F:phosphopantetheine binding"/>
    <property type="evidence" value="ECO:0007669"/>
    <property type="project" value="TreeGrafter"/>
</dbReference>
<dbReference type="InterPro" id="IPR025110">
    <property type="entry name" value="AMP-bd_C"/>
</dbReference>
<evidence type="ECO:0000259" key="5">
    <source>
        <dbReference type="PROSITE" id="PS50075"/>
    </source>
</evidence>